<dbReference type="InterPro" id="IPR000792">
    <property type="entry name" value="Tscrpt_reg_LuxR_C"/>
</dbReference>
<evidence type="ECO:0000313" key="5">
    <source>
        <dbReference type="Proteomes" id="UP001595855"/>
    </source>
</evidence>
<gene>
    <name evidence="4" type="ORF">ACFPRC_35000</name>
</gene>
<dbReference type="InterPro" id="IPR041664">
    <property type="entry name" value="AAA_16"/>
</dbReference>
<evidence type="ECO:0000256" key="2">
    <source>
        <dbReference type="ARBA" id="ARBA00022840"/>
    </source>
</evidence>
<dbReference type="Pfam" id="PF00196">
    <property type="entry name" value="GerE"/>
    <property type="match status" value="1"/>
</dbReference>
<keyword evidence="1" id="KW-0547">Nucleotide-binding</keyword>
<dbReference type="Gene3D" id="1.10.10.10">
    <property type="entry name" value="Winged helix-like DNA-binding domain superfamily/Winged helix DNA-binding domain"/>
    <property type="match status" value="1"/>
</dbReference>
<dbReference type="PANTHER" id="PTHR16305">
    <property type="entry name" value="TESTICULAR SOLUBLE ADENYLYL CYCLASE"/>
    <property type="match status" value="1"/>
</dbReference>
<dbReference type="RefSeq" id="WP_271413959.1">
    <property type="nucleotide sequence ID" value="NZ_BAAATN010000037.1"/>
</dbReference>
<dbReference type="Gene3D" id="1.25.40.10">
    <property type="entry name" value="Tetratricopeptide repeat domain"/>
    <property type="match status" value="1"/>
</dbReference>
<dbReference type="PROSITE" id="PS50043">
    <property type="entry name" value="HTH_LUXR_2"/>
    <property type="match status" value="1"/>
</dbReference>
<dbReference type="SMART" id="SM00421">
    <property type="entry name" value="HTH_LUXR"/>
    <property type="match status" value="1"/>
</dbReference>
<dbReference type="InterPro" id="IPR016032">
    <property type="entry name" value="Sig_transdc_resp-reg_C-effctor"/>
</dbReference>
<sequence>MTDPAALRRVETPVLVGRTGELHAVRDALAHPPAVVLVEGEAGIGKTRLIREALGHASVRGRTVLAGGCHPLREPFPYGPVFELLRRLEGRLPSDLNPVCGALRSYLPELGDRLPPAPEPLADPDASRHRLFRAVRALLDRVGGTVVVVEDLHWADEGTRDLVRFLVDDPPAGLGVVLSYRREELPGAGLPLGRAYRQPPGTTAVLVPLGPLDVPAVRSMTAALTGNARIPDALAEALHERTAGIPFVLEEVVRSLPGRLDGTDPLDAVGVPTRLHEAMADRLALLSPEATACVRATAVLRVPSGEELIATVTDAGTDRDGEPWAGPALREALGAGVLHELGPDRYGFRHTLAQQAVYRSIPGPARRALHRRAVRALDGVRPQPVVHLAYHAKESADTAEWHRYGEAAARAAQRMGDLALAVQLLEDLLADARLAPLARAELATRLSRAAVHSVSHRQAAELLRRIVQDDRLPDPLRGEIRLNLGLLLHNHAGDYEQARADTEIAVEELRGRPALAARGMAALALPGWGDHPYPVYERWVTRAEALVAEESVEAGEADAALRMAVRGNHFTLRAGRGDPRVWEEAEQALREGERTGPEVRVQAARTWGNLADYAAWLGRDPLARRYCREAERLAGEHGATFVAGIAAGTGLRLDWHAGHWQELSARAHGILRDNPGVAPVAADAQLVLGQLALARGEWEEAATRLDAAGLADPDNAPAPVLAAASGARVRLLLSRGQTSAACALADRAVARVRRKDIWAWGAELTPMAVAAYVRDGRRSEAEAVTEELASGVAGLDVPLGRAAVDACRGILAAAGELHEDAAHSFSAARAGYAALPRPYAAARAGEAAARETLALGDPKTAPDMGGVAEEFAALGATRDAARCRRVLRGTGVVAPSRRGRRGYGDSLSPREREVARLVSLGHTNREIADVLFLSPRTIEQHVAKVLRKLGVSSRADVPADGT</sequence>
<dbReference type="PRINTS" id="PR00038">
    <property type="entry name" value="HTHLUXR"/>
</dbReference>
<organism evidence="4 5">
    <name type="scientific">Streptomyces lienomycini</name>
    <dbReference type="NCBI Taxonomy" id="284035"/>
    <lineage>
        <taxon>Bacteria</taxon>
        <taxon>Bacillati</taxon>
        <taxon>Actinomycetota</taxon>
        <taxon>Actinomycetes</taxon>
        <taxon>Kitasatosporales</taxon>
        <taxon>Streptomycetaceae</taxon>
        <taxon>Streptomyces</taxon>
    </lineage>
</organism>
<dbReference type="InterPro" id="IPR011990">
    <property type="entry name" value="TPR-like_helical_dom_sf"/>
</dbReference>
<reference evidence="5" key="1">
    <citation type="journal article" date="2019" name="Int. J. Syst. Evol. Microbiol.">
        <title>The Global Catalogue of Microorganisms (GCM) 10K type strain sequencing project: providing services to taxonomists for standard genome sequencing and annotation.</title>
        <authorList>
            <consortium name="The Broad Institute Genomics Platform"/>
            <consortium name="The Broad Institute Genome Sequencing Center for Infectious Disease"/>
            <person name="Wu L."/>
            <person name="Ma J."/>
        </authorList>
    </citation>
    <scope>NUCLEOTIDE SEQUENCE [LARGE SCALE GENOMIC DNA]</scope>
    <source>
        <strain evidence="5">CGMCC 4.1542</strain>
    </source>
</reference>
<dbReference type="Pfam" id="PF13191">
    <property type="entry name" value="AAA_16"/>
    <property type="match status" value="1"/>
</dbReference>
<keyword evidence="2 4" id="KW-0067">ATP-binding</keyword>
<dbReference type="SUPFAM" id="SSF52540">
    <property type="entry name" value="P-loop containing nucleoside triphosphate hydrolases"/>
    <property type="match status" value="1"/>
</dbReference>
<protein>
    <submittedName>
        <fullName evidence="4">ATP-binding protein</fullName>
    </submittedName>
</protein>
<feature type="domain" description="HTH luxR-type" evidence="3">
    <location>
        <begin position="900"/>
        <end position="962"/>
    </location>
</feature>
<proteinExistence type="predicted"/>
<dbReference type="SUPFAM" id="SSF46894">
    <property type="entry name" value="C-terminal effector domain of the bipartite response regulators"/>
    <property type="match status" value="1"/>
</dbReference>
<evidence type="ECO:0000313" key="4">
    <source>
        <dbReference type="EMBL" id="MFC5020053.1"/>
    </source>
</evidence>
<name>A0ABV9X880_9ACTN</name>
<dbReference type="CDD" id="cd06170">
    <property type="entry name" value="LuxR_C_like"/>
    <property type="match status" value="1"/>
</dbReference>
<dbReference type="InterPro" id="IPR036388">
    <property type="entry name" value="WH-like_DNA-bd_sf"/>
</dbReference>
<dbReference type="Proteomes" id="UP001595855">
    <property type="component" value="Unassembled WGS sequence"/>
</dbReference>
<accession>A0ABV9X880</accession>
<keyword evidence="5" id="KW-1185">Reference proteome</keyword>
<comment type="caution">
    <text evidence="4">The sequence shown here is derived from an EMBL/GenBank/DDBJ whole genome shotgun (WGS) entry which is preliminary data.</text>
</comment>
<evidence type="ECO:0000259" key="3">
    <source>
        <dbReference type="PROSITE" id="PS50043"/>
    </source>
</evidence>
<dbReference type="InterPro" id="IPR027417">
    <property type="entry name" value="P-loop_NTPase"/>
</dbReference>
<evidence type="ECO:0000256" key="1">
    <source>
        <dbReference type="ARBA" id="ARBA00022741"/>
    </source>
</evidence>
<dbReference type="GO" id="GO:0005524">
    <property type="term" value="F:ATP binding"/>
    <property type="evidence" value="ECO:0007669"/>
    <property type="project" value="UniProtKB-KW"/>
</dbReference>
<dbReference type="PANTHER" id="PTHR16305:SF35">
    <property type="entry name" value="TRANSCRIPTIONAL ACTIVATOR DOMAIN"/>
    <property type="match status" value="1"/>
</dbReference>
<dbReference type="SUPFAM" id="SSF48452">
    <property type="entry name" value="TPR-like"/>
    <property type="match status" value="1"/>
</dbReference>
<dbReference type="EMBL" id="JBHSJO010000001">
    <property type="protein sequence ID" value="MFC5020053.1"/>
    <property type="molecule type" value="Genomic_DNA"/>
</dbReference>